<protein>
    <recommendedName>
        <fullName evidence="2">Fibronectin type-III domain-containing protein</fullName>
    </recommendedName>
</protein>
<name>A0ABN7EP77_9FLAO</name>
<evidence type="ECO:0000256" key="1">
    <source>
        <dbReference type="SAM" id="SignalP"/>
    </source>
</evidence>
<evidence type="ECO:0000313" key="4">
    <source>
        <dbReference type="Proteomes" id="UP000474567"/>
    </source>
</evidence>
<keyword evidence="4" id="KW-1185">Reference proteome</keyword>
<dbReference type="Proteomes" id="UP000474567">
    <property type="component" value="Unassembled WGS sequence"/>
</dbReference>
<evidence type="ECO:0000313" key="3">
    <source>
        <dbReference type="EMBL" id="CAA9200765.1"/>
    </source>
</evidence>
<gene>
    <name evidence="3" type="ORF">FLACOL7796_03431</name>
</gene>
<dbReference type="PROSITE" id="PS50853">
    <property type="entry name" value="FN3"/>
    <property type="match status" value="1"/>
</dbReference>
<dbReference type="SUPFAM" id="SSF55486">
    <property type="entry name" value="Metalloproteases ('zincins'), catalytic domain"/>
    <property type="match status" value="1"/>
</dbReference>
<evidence type="ECO:0000259" key="2">
    <source>
        <dbReference type="PROSITE" id="PS50853"/>
    </source>
</evidence>
<proteinExistence type="predicted"/>
<feature type="signal peptide" evidence="1">
    <location>
        <begin position="1"/>
        <end position="27"/>
    </location>
</feature>
<sequence>MDKPQLPKMLKKLYLFLSLLCSLAGFKGYTQTFPISVNTQITQPSPIYLSKYADATTINSPIKIQLVLNDLTISNRQVRLKIYFQGNGVSFSNNDFVVGAKPLYLEGGFPLQLTNVDLAPYFQYQNLLGLNPNQYAQPLPEGISNFYVEVYDFATGKKLSRKTGTTTVIFQNEPPFLNLPLNNASIMQQNIQNIVFSWTPRSINVSNVEYEFSLVEIWDNYTPVQNAFAYSPPLYTTTTKMTTLQYGMSEPQLIPGKKYAWRIKAKAILGAEEIGVFKNNGYTEIFAFTYEVFCTSPLAVKTESIGQDQAKISWSGNIDNFDYRVNYREKNSGSQWYKAVTPRENITLSNLKPNTTYEYTVGASCDVGKYINSSIFEFTTIARDEIVFQGCGIKPDPRDLANQTPLPELFPNDVITAGDFPVVVLKAIGSNGNFSGEGYVTLPFLEKFRKLIDAADALGAKDENGASKGNLSENTRIRITFNNVGVNSDFKLISGEIIAAYDPTWSGISDLDGVINDAFGDAGNVVNQDIQFPIKSVVKNPDGSITITGPDDVKVNLPKTVNDIIITDKNGKQYAVPANAPAGNIEKTGQLAPGGIPNSKNTNGMGSGGSVTEISSPDINVIFSKGNGFYAFDTAPAAANGSLGKTYETIPQKSGGTYNVNLKAISNSPNKTDIVIATANFKNGKTKKDIVFKTQNGTAIDSTQIVWNDNVATLTLKKTLDFAKETVIATVKPATSKDPKETVGKYDIAGTIDLWHLTNKKVNVTLVSVNNASIPANAKEQLNAIYEPAGVTFDVNTINVTLNNSWGESIETSDSDLLNTYTPDQQQITNNLKAKLGSDYKKDTYYVIYTGAPSDKSNLLGFMPLKRQYGFIFNKTNTVRTLAHELGHGVFGLKHPFTEYNTATTTDLLMDYGTGVLLSHNDWQVLHAPGLQLYPFIQGDSDGEFAGGYVISPDYQIFSIGLDKTKVDKNTYNNNDIMANDGTLPGFVFNENQYWWKEGKYINATNNYTLTDLSSNINALKYKWLFLFFDKEKDCGKRTYLSVKIADYIASKKSLKDFISQYKDSKTKEFIVCNDPNVKNWNEINTSGGNINNAFIDYSDGKDGKSPFSNEQKSEMSTTITSIDSGLETNLKVYLLNTGHPKYNLQKAEAENDKSANKLIFTYSEQSKKIDLQHKFSVPKWLTDALPATYSNSSCTFEYINEGLTELHKNPAYKASLSFDQALQEARIITYRAAFGMIYCATNEEAVQSSNAATKYVAGVLHEVIATVDLVELVKGLTKMGTSAVDANVNSYKEFYQDIQKTCDELKSGQSIEPAVLAKKLLPPGIRNDIKLYNTVVETAKQFSSFYFSDCDKYKFKNGQIGDICAYRYGQITIMIVPIVLTAGEYLFAKVGGLVGRLKTISTLGRTEEVANLLIEAEKTGKTIVSETERIVIKESDDVVTAIEKKADEIIIKKTVKITTTDELKSFLTTIDETTTIAQLEEKGIKSLFRGTTRSKADNSLFTGNTNSQAYGISTSTDPIKATIFAIESATEYGSTKGVLQIGLPSDLKSLKLNSPNIYRCEKELEIVIQTPADNFANLAEVEISVEHARELVKEVYNIDLDTKIYRDVSNELLETLPPSSLEKSFEFYQKAQKYNLK</sequence>
<dbReference type="RefSeq" id="WP_173967303.1">
    <property type="nucleotide sequence ID" value="NZ_CADCST010000105.1"/>
</dbReference>
<dbReference type="InterPro" id="IPR003961">
    <property type="entry name" value="FN3_dom"/>
</dbReference>
<dbReference type="Gene3D" id="3.40.390.10">
    <property type="entry name" value="Collagenase (Catalytic Domain)"/>
    <property type="match status" value="1"/>
</dbReference>
<dbReference type="SUPFAM" id="SSF49265">
    <property type="entry name" value="Fibronectin type III"/>
    <property type="match status" value="1"/>
</dbReference>
<reference evidence="3 4" key="1">
    <citation type="submission" date="2020-02" db="EMBL/GenBank/DDBJ databases">
        <authorList>
            <person name="Criscuolo A."/>
        </authorList>
    </citation>
    <scope>NUCLEOTIDE SEQUENCE [LARGE SCALE GENOMIC DNA]</scope>
    <source>
        <strain evidence="3">CECT7796</strain>
    </source>
</reference>
<dbReference type="Pfam" id="PF00041">
    <property type="entry name" value="fn3"/>
    <property type="match status" value="1"/>
</dbReference>
<dbReference type="CDD" id="cd00063">
    <property type="entry name" value="FN3"/>
    <property type="match status" value="1"/>
</dbReference>
<feature type="chain" id="PRO_5047200495" description="Fibronectin type-III domain-containing protein" evidence="1">
    <location>
        <begin position="28"/>
        <end position="1638"/>
    </location>
</feature>
<comment type="caution">
    <text evidence="3">The sequence shown here is derived from an EMBL/GenBank/DDBJ whole genome shotgun (WGS) entry which is preliminary data.</text>
</comment>
<dbReference type="Gene3D" id="2.60.40.10">
    <property type="entry name" value="Immunoglobulins"/>
    <property type="match status" value="1"/>
</dbReference>
<dbReference type="InterPro" id="IPR013783">
    <property type="entry name" value="Ig-like_fold"/>
</dbReference>
<accession>A0ABN7EP77</accession>
<keyword evidence="1" id="KW-0732">Signal</keyword>
<organism evidence="3 4">
    <name type="scientific">Flavobacterium collinsii</name>
    <dbReference type="NCBI Taxonomy" id="1114861"/>
    <lineage>
        <taxon>Bacteria</taxon>
        <taxon>Pseudomonadati</taxon>
        <taxon>Bacteroidota</taxon>
        <taxon>Flavobacteriia</taxon>
        <taxon>Flavobacteriales</taxon>
        <taxon>Flavobacteriaceae</taxon>
        <taxon>Flavobacterium</taxon>
    </lineage>
</organism>
<dbReference type="SMART" id="SM00060">
    <property type="entry name" value="FN3"/>
    <property type="match status" value="2"/>
</dbReference>
<dbReference type="InterPro" id="IPR024079">
    <property type="entry name" value="MetalloPept_cat_dom_sf"/>
</dbReference>
<dbReference type="InterPro" id="IPR036116">
    <property type="entry name" value="FN3_sf"/>
</dbReference>
<feature type="domain" description="Fibronectin type-III" evidence="2">
    <location>
        <begin position="296"/>
        <end position="383"/>
    </location>
</feature>
<dbReference type="EMBL" id="CADCST010000105">
    <property type="protein sequence ID" value="CAA9200765.1"/>
    <property type="molecule type" value="Genomic_DNA"/>
</dbReference>